<dbReference type="Proteomes" id="UP000075377">
    <property type="component" value="Unassembled WGS sequence"/>
</dbReference>
<comment type="caution">
    <text evidence="6">The sequence shown here is derived from an EMBL/GenBank/DDBJ whole genome shotgun (WGS) entry which is preliminary data.</text>
</comment>
<keyword evidence="4" id="KW-0131">Cell cycle</keyword>
<dbReference type="NCBIfam" id="NF001422">
    <property type="entry name" value="PRK00296.1"/>
    <property type="match status" value="1"/>
</dbReference>
<dbReference type="InterPro" id="IPR005527">
    <property type="entry name" value="MinE"/>
</dbReference>
<dbReference type="InterPro" id="IPR036707">
    <property type="entry name" value="MinE_sf"/>
</dbReference>
<dbReference type="Gene3D" id="3.30.1070.10">
    <property type="entry name" value="Cell division topological specificity factor MinE"/>
    <property type="match status" value="1"/>
</dbReference>
<dbReference type="GO" id="GO:0051301">
    <property type="term" value="P:cell division"/>
    <property type="evidence" value="ECO:0007669"/>
    <property type="project" value="UniProtKB-KW"/>
</dbReference>
<dbReference type="HAMAP" id="MF_00262">
    <property type="entry name" value="MinE"/>
    <property type="match status" value="1"/>
</dbReference>
<dbReference type="SUPFAM" id="SSF55229">
    <property type="entry name" value="Cell division protein MinE topological specificity domain"/>
    <property type="match status" value="1"/>
</dbReference>
<evidence type="ECO:0000256" key="1">
    <source>
        <dbReference type="ARBA" id="ARBA00008168"/>
    </source>
</evidence>
<proteinExistence type="inferred from homology"/>
<organism evidence="6 7">
    <name type="scientific">Acetobacter malorum</name>
    <dbReference type="NCBI Taxonomy" id="178901"/>
    <lineage>
        <taxon>Bacteria</taxon>
        <taxon>Pseudomonadati</taxon>
        <taxon>Pseudomonadota</taxon>
        <taxon>Alphaproteobacteria</taxon>
        <taxon>Acetobacterales</taxon>
        <taxon>Acetobacteraceae</taxon>
        <taxon>Acetobacter</taxon>
    </lineage>
</organism>
<sequence>MTFLSNIFKRRSSAPVARDRLQILLAHERISGGDGKDDLLVQLHREIMEVIKRHVAVDQDKVQIKLDRGAHCSTLEIDVEVPGLTDVKPGEKPAIQAAKPAPQAKKA</sequence>
<keyword evidence="4 6" id="KW-0132">Cell division</keyword>
<comment type="similarity">
    <text evidence="1 4">Belongs to the MinE family.</text>
</comment>
<evidence type="ECO:0000256" key="3">
    <source>
        <dbReference type="ARBA" id="ARBA00025265"/>
    </source>
</evidence>
<dbReference type="EMBL" id="LHZX01000303">
    <property type="protein sequence ID" value="KXV68748.1"/>
    <property type="molecule type" value="Genomic_DNA"/>
</dbReference>
<accession>A0A149ULG7</accession>
<evidence type="ECO:0000313" key="7">
    <source>
        <dbReference type="Proteomes" id="UP000075377"/>
    </source>
</evidence>
<dbReference type="NCBIfam" id="TIGR01215">
    <property type="entry name" value="minE"/>
    <property type="match status" value="1"/>
</dbReference>
<evidence type="ECO:0000256" key="4">
    <source>
        <dbReference type="HAMAP-Rule" id="MF_00262"/>
    </source>
</evidence>
<dbReference type="AlphaFoldDB" id="A0A149ULG7"/>
<dbReference type="Pfam" id="PF03776">
    <property type="entry name" value="MinE"/>
    <property type="match status" value="1"/>
</dbReference>
<dbReference type="PATRIC" id="fig|178901.14.peg.1032"/>
<feature type="region of interest" description="Disordered" evidence="5">
    <location>
        <begin position="88"/>
        <end position="107"/>
    </location>
</feature>
<protein>
    <recommendedName>
        <fullName evidence="2 4">Cell division topological specificity factor</fullName>
    </recommendedName>
</protein>
<dbReference type="RefSeq" id="WP_061501563.1">
    <property type="nucleotide sequence ID" value="NZ_LHZX01000303.1"/>
</dbReference>
<dbReference type="OrthoDB" id="9802655at2"/>
<gene>
    <name evidence="4" type="primary">minE</name>
    <name evidence="6" type="ORF">AD951_09915</name>
</gene>
<dbReference type="GO" id="GO:0032955">
    <property type="term" value="P:regulation of division septum assembly"/>
    <property type="evidence" value="ECO:0007669"/>
    <property type="project" value="InterPro"/>
</dbReference>
<feature type="compositionally biased region" description="Low complexity" evidence="5">
    <location>
        <begin position="92"/>
        <end position="107"/>
    </location>
</feature>
<evidence type="ECO:0000256" key="5">
    <source>
        <dbReference type="SAM" id="MobiDB-lite"/>
    </source>
</evidence>
<evidence type="ECO:0000313" key="6">
    <source>
        <dbReference type="EMBL" id="KXV68748.1"/>
    </source>
</evidence>
<reference evidence="6 7" key="1">
    <citation type="submission" date="2015-06" db="EMBL/GenBank/DDBJ databases">
        <title>Improved classification and identification of acetic acid bacteria using matrix-assisted laser desorption/ionization time-of-flight mass spectrometry; Gluconobacter nephelii and Gluconobacter uchimurae are later heterotypic synonyms of Gluconobacter japonicus and Gluconobacter oxydans, respectively.</title>
        <authorList>
            <person name="Li L."/>
            <person name="Cleenwerck I."/>
            <person name="De Vuyst L."/>
            <person name="Vandamme P."/>
        </authorList>
    </citation>
    <scope>NUCLEOTIDE SEQUENCE [LARGE SCALE GENOMIC DNA]</scope>
    <source>
        <strain evidence="6 7">LMG 1699</strain>
    </source>
</reference>
<comment type="function">
    <text evidence="3 4">Prevents the cell division inhibition by proteins MinC and MinD at internal division sites while permitting inhibition at polar sites. This ensures cell division at the proper site by restricting the formation of a division septum at the midpoint of the long axis of the cell.</text>
</comment>
<name>A0A149ULG7_9PROT</name>
<evidence type="ECO:0000256" key="2">
    <source>
        <dbReference type="ARBA" id="ARBA00020112"/>
    </source>
</evidence>